<keyword evidence="2" id="KW-1185">Reference proteome</keyword>
<evidence type="ECO:0000313" key="1">
    <source>
        <dbReference type="EMBL" id="QJF50296.1"/>
    </source>
</evidence>
<sequence>MDHATQAPERVLEALKRFGVSENVLASVTSQSQIVSDLGIWGDDWNEFYELLSEVYGTDNLIPHECVPSEFAWQKTLKGWLPWVAQKDAVQTKSLSTFELDCVMRGHPDPWATDANP</sequence>
<dbReference type="RefSeq" id="WP_169639513.1">
    <property type="nucleotide sequence ID" value="NZ_CP048788.1"/>
</dbReference>
<dbReference type="Proteomes" id="UP000503308">
    <property type="component" value="Chromosome"/>
</dbReference>
<dbReference type="AlphaFoldDB" id="A0A858STU2"/>
<name>A0A858STU2_9RHOB</name>
<organism evidence="1 2">
    <name type="scientific">Roseobacter ponti</name>
    <dbReference type="NCBI Taxonomy" id="1891787"/>
    <lineage>
        <taxon>Bacteria</taxon>
        <taxon>Pseudomonadati</taxon>
        <taxon>Pseudomonadota</taxon>
        <taxon>Alphaproteobacteria</taxon>
        <taxon>Rhodobacterales</taxon>
        <taxon>Roseobacteraceae</taxon>
        <taxon>Roseobacter</taxon>
    </lineage>
</organism>
<protein>
    <submittedName>
        <fullName evidence="1">Uncharacterized protein</fullName>
    </submittedName>
</protein>
<proteinExistence type="predicted"/>
<dbReference type="EMBL" id="CP048788">
    <property type="protein sequence ID" value="QJF50296.1"/>
    <property type="molecule type" value="Genomic_DNA"/>
</dbReference>
<accession>A0A858STU2</accession>
<reference evidence="1 2" key="1">
    <citation type="submission" date="2020-02" db="EMBL/GenBank/DDBJ databases">
        <title>Genome sequence of Roseobacter ponti.</title>
        <authorList>
            <person name="Hollensteiner J."/>
            <person name="Schneider D."/>
            <person name="Poehlein A."/>
            <person name="Daniel R."/>
        </authorList>
    </citation>
    <scope>NUCLEOTIDE SEQUENCE [LARGE SCALE GENOMIC DNA]</scope>
    <source>
        <strain evidence="1 2">DSM 106830</strain>
    </source>
</reference>
<gene>
    <name evidence="1" type="ORF">G3256_03505</name>
</gene>
<evidence type="ECO:0000313" key="2">
    <source>
        <dbReference type="Proteomes" id="UP000503308"/>
    </source>
</evidence>
<dbReference type="KEGG" id="rpon:G3256_03505"/>